<feature type="transmembrane region" description="Helical" evidence="8">
    <location>
        <begin position="196"/>
        <end position="214"/>
    </location>
</feature>
<dbReference type="GO" id="GO:0033214">
    <property type="term" value="P:siderophore-iron import into cell"/>
    <property type="evidence" value="ECO:0007669"/>
    <property type="project" value="TreeGrafter"/>
</dbReference>
<sequence length="353" mass="37335">MSGTQSSRINFGRSVHSVRSFGGHLSVRLDTRSLFICLALLVLSVCVTVFSLLSGKYPITLTDILRAFTGDGDAQVRMIVMEWRLPRIALAFLLGAALAMSGAIFQSLTRNPLGSPDIIGFSAGSYTGALVVMLLFSGGYYETAIGALIGGILTAIAVYLLAYQRGVQGFRLIIVGIGVAAMLSSFNIWMIREAELQIAMSAAIWGAGSLNGLGFEQLGPVFIALSVVAPLVIFLSRMMAQLEMGDDIARASGVNSNRVRVALMVLGVALTAIVTAAAGPISFIALAAPQIARRLNRSADVALVPSALMGGLLLLAADWAAQHAFRSQLPVGVMTVSIGGLYFVWLLIREGRK</sequence>
<dbReference type="GO" id="GO:0005886">
    <property type="term" value="C:plasma membrane"/>
    <property type="evidence" value="ECO:0007669"/>
    <property type="project" value="UniProtKB-SubCell"/>
</dbReference>
<proteinExistence type="inferred from homology"/>
<evidence type="ECO:0000256" key="2">
    <source>
        <dbReference type="ARBA" id="ARBA00007935"/>
    </source>
</evidence>
<dbReference type="GO" id="GO:0022857">
    <property type="term" value="F:transmembrane transporter activity"/>
    <property type="evidence" value="ECO:0007669"/>
    <property type="project" value="InterPro"/>
</dbReference>
<feature type="transmembrane region" description="Helical" evidence="8">
    <location>
        <begin position="170"/>
        <end position="190"/>
    </location>
</feature>
<keyword evidence="7 8" id="KW-0472">Membrane</keyword>
<dbReference type="Proteomes" id="UP000252893">
    <property type="component" value="Unassembled WGS sequence"/>
</dbReference>
<dbReference type="SUPFAM" id="SSF81345">
    <property type="entry name" value="ABC transporter involved in vitamin B12 uptake, BtuC"/>
    <property type="match status" value="1"/>
</dbReference>
<evidence type="ECO:0000256" key="3">
    <source>
        <dbReference type="ARBA" id="ARBA00022448"/>
    </source>
</evidence>
<keyword evidence="6 8" id="KW-1133">Transmembrane helix</keyword>
<evidence type="ECO:0000256" key="1">
    <source>
        <dbReference type="ARBA" id="ARBA00004651"/>
    </source>
</evidence>
<dbReference type="InterPro" id="IPR000522">
    <property type="entry name" value="ABC_transptr_permease_BtuC"/>
</dbReference>
<dbReference type="Gene3D" id="1.10.3470.10">
    <property type="entry name" value="ABC transporter involved in vitamin B12 uptake, BtuC"/>
    <property type="match status" value="1"/>
</dbReference>
<dbReference type="AlphaFoldDB" id="A0A366DLK4"/>
<feature type="transmembrane region" description="Helical" evidence="8">
    <location>
        <begin position="221"/>
        <end position="240"/>
    </location>
</feature>
<reference evidence="9 10" key="1">
    <citation type="submission" date="2018-06" db="EMBL/GenBank/DDBJ databases">
        <title>Genomic Encyclopedia of Type Strains, Phase IV (KMG-IV): sequencing the most valuable type-strain genomes for metagenomic binning, comparative biology and taxonomic classification.</title>
        <authorList>
            <person name="Goeker M."/>
        </authorList>
    </citation>
    <scope>NUCLEOTIDE SEQUENCE [LARGE SCALE GENOMIC DNA]</scope>
    <source>
        <strain evidence="9 10">DSM 25619</strain>
    </source>
</reference>
<dbReference type="EMBL" id="QNRH01000011">
    <property type="protein sequence ID" value="RBO90967.1"/>
    <property type="molecule type" value="Genomic_DNA"/>
</dbReference>
<organism evidence="9 10">
    <name type="scientific">Pseudochrobactrum asaccharolyticum</name>
    <dbReference type="NCBI Taxonomy" id="354351"/>
    <lineage>
        <taxon>Bacteria</taxon>
        <taxon>Pseudomonadati</taxon>
        <taxon>Pseudomonadota</taxon>
        <taxon>Alphaproteobacteria</taxon>
        <taxon>Hyphomicrobiales</taxon>
        <taxon>Brucellaceae</taxon>
        <taxon>Pseudochrobactrum</taxon>
    </lineage>
</organism>
<feature type="transmembrane region" description="Helical" evidence="8">
    <location>
        <begin position="88"/>
        <end position="106"/>
    </location>
</feature>
<feature type="transmembrane region" description="Helical" evidence="8">
    <location>
        <begin position="144"/>
        <end position="163"/>
    </location>
</feature>
<comment type="similarity">
    <text evidence="2">Belongs to the binding-protein-dependent transport system permease family. FecCD subfamily.</text>
</comment>
<accession>A0A366DLK4</accession>
<keyword evidence="10" id="KW-1185">Reference proteome</keyword>
<feature type="transmembrane region" description="Helical" evidence="8">
    <location>
        <begin position="260"/>
        <end position="287"/>
    </location>
</feature>
<comment type="caution">
    <text evidence="9">The sequence shown here is derived from an EMBL/GenBank/DDBJ whole genome shotgun (WGS) entry which is preliminary data.</text>
</comment>
<feature type="transmembrane region" description="Helical" evidence="8">
    <location>
        <begin position="34"/>
        <end position="53"/>
    </location>
</feature>
<name>A0A366DLK4_9HYPH</name>
<dbReference type="OrthoDB" id="9811975at2"/>
<dbReference type="Pfam" id="PF01032">
    <property type="entry name" value="FecCD"/>
    <property type="match status" value="1"/>
</dbReference>
<feature type="transmembrane region" description="Helical" evidence="8">
    <location>
        <begin position="299"/>
        <end position="317"/>
    </location>
</feature>
<dbReference type="PANTHER" id="PTHR30472">
    <property type="entry name" value="FERRIC ENTEROBACTIN TRANSPORT SYSTEM PERMEASE PROTEIN"/>
    <property type="match status" value="1"/>
</dbReference>
<evidence type="ECO:0000256" key="8">
    <source>
        <dbReference type="SAM" id="Phobius"/>
    </source>
</evidence>
<gene>
    <name evidence="9" type="ORF">DFR47_11162</name>
</gene>
<dbReference type="PANTHER" id="PTHR30472:SF24">
    <property type="entry name" value="FERRIC ENTEROBACTIN TRANSPORT SYSTEM PERMEASE PROTEIN FEPG"/>
    <property type="match status" value="1"/>
</dbReference>
<evidence type="ECO:0000313" key="10">
    <source>
        <dbReference type="Proteomes" id="UP000252893"/>
    </source>
</evidence>
<comment type="subcellular location">
    <subcellularLocation>
        <location evidence="1">Cell membrane</location>
        <topology evidence="1">Multi-pass membrane protein</topology>
    </subcellularLocation>
</comment>
<feature type="transmembrane region" description="Helical" evidence="8">
    <location>
        <begin position="329"/>
        <end position="348"/>
    </location>
</feature>
<evidence type="ECO:0000256" key="6">
    <source>
        <dbReference type="ARBA" id="ARBA00022989"/>
    </source>
</evidence>
<dbReference type="InterPro" id="IPR037294">
    <property type="entry name" value="ABC_BtuC-like"/>
</dbReference>
<keyword evidence="4" id="KW-1003">Cell membrane</keyword>
<dbReference type="CDD" id="cd06550">
    <property type="entry name" value="TM_ABC_iron-siderophores_like"/>
    <property type="match status" value="1"/>
</dbReference>
<evidence type="ECO:0000256" key="7">
    <source>
        <dbReference type="ARBA" id="ARBA00023136"/>
    </source>
</evidence>
<keyword evidence="5 8" id="KW-0812">Transmembrane</keyword>
<protein>
    <submittedName>
        <fullName evidence="9">Iron complex transport system permease protein</fullName>
    </submittedName>
</protein>
<dbReference type="RefSeq" id="WP_113946126.1">
    <property type="nucleotide sequence ID" value="NZ_JBHEEG010000013.1"/>
</dbReference>
<evidence type="ECO:0000256" key="5">
    <source>
        <dbReference type="ARBA" id="ARBA00022692"/>
    </source>
</evidence>
<feature type="transmembrane region" description="Helical" evidence="8">
    <location>
        <begin position="118"/>
        <end position="138"/>
    </location>
</feature>
<keyword evidence="3" id="KW-0813">Transport</keyword>
<evidence type="ECO:0000256" key="4">
    <source>
        <dbReference type="ARBA" id="ARBA00022475"/>
    </source>
</evidence>
<evidence type="ECO:0000313" key="9">
    <source>
        <dbReference type="EMBL" id="RBO90967.1"/>
    </source>
</evidence>